<keyword evidence="1" id="KW-1133">Transmembrane helix</keyword>
<keyword evidence="1" id="KW-0812">Transmembrane</keyword>
<name>A0A560J5Q3_9BRAD</name>
<accession>A0A560J5Q3</accession>
<organism evidence="2 3">
    <name type="scientific">Bradyrhizobium sacchari</name>
    <dbReference type="NCBI Taxonomy" id="1399419"/>
    <lineage>
        <taxon>Bacteria</taxon>
        <taxon>Pseudomonadati</taxon>
        <taxon>Pseudomonadota</taxon>
        <taxon>Alphaproteobacteria</taxon>
        <taxon>Hyphomicrobiales</taxon>
        <taxon>Nitrobacteraceae</taxon>
        <taxon>Bradyrhizobium</taxon>
    </lineage>
</organism>
<evidence type="ECO:0000313" key="3">
    <source>
        <dbReference type="Proteomes" id="UP000315914"/>
    </source>
</evidence>
<dbReference type="Proteomes" id="UP000315914">
    <property type="component" value="Unassembled WGS sequence"/>
</dbReference>
<feature type="transmembrane region" description="Helical" evidence="1">
    <location>
        <begin position="30"/>
        <end position="48"/>
    </location>
</feature>
<dbReference type="AlphaFoldDB" id="A0A560J5Q3"/>
<protein>
    <submittedName>
        <fullName evidence="2">Uncharacterized protein</fullName>
    </submittedName>
</protein>
<keyword evidence="3" id="KW-1185">Reference proteome</keyword>
<keyword evidence="1" id="KW-0472">Membrane</keyword>
<proteinExistence type="predicted"/>
<evidence type="ECO:0000256" key="1">
    <source>
        <dbReference type="SAM" id="Phobius"/>
    </source>
</evidence>
<dbReference type="EMBL" id="VITW01000001">
    <property type="protein sequence ID" value="TWB83698.1"/>
    <property type="molecule type" value="Genomic_DNA"/>
</dbReference>
<evidence type="ECO:0000313" key="2">
    <source>
        <dbReference type="EMBL" id="TWB83698.1"/>
    </source>
</evidence>
<sequence length="65" mass="6794">MKPLISPNEASRKHNAASFTPRFKGRLKMIALKVIALTLGAGIAVWAYSGDLGADVALAILACLA</sequence>
<reference evidence="2 3" key="1">
    <citation type="submission" date="2019-06" db="EMBL/GenBank/DDBJ databases">
        <title>Genomic Encyclopedia of Type Strains, Phase IV (KMG-V): Genome sequencing to study the core and pangenomes of soil and plant-associated prokaryotes.</title>
        <authorList>
            <person name="Whitman W."/>
        </authorList>
    </citation>
    <scope>NUCLEOTIDE SEQUENCE [LARGE SCALE GENOMIC DNA]</scope>
    <source>
        <strain evidence="2 3">BR 10556</strain>
    </source>
</reference>
<gene>
    <name evidence="2" type="ORF">FBZ95_101134</name>
</gene>
<comment type="caution">
    <text evidence="2">The sequence shown here is derived from an EMBL/GenBank/DDBJ whole genome shotgun (WGS) entry which is preliminary data.</text>
</comment>